<reference evidence="3" key="4">
    <citation type="submission" date="2023-01" db="EMBL/GenBank/DDBJ databases">
        <title>Draft genome sequence of Methylobacterium oxalidis strain NBRC 107715.</title>
        <authorList>
            <person name="Sun Q."/>
            <person name="Mori K."/>
        </authorList>
    </citation>
    <scope>NUCLEOTIDE SEQUENCE</scope>
    <source>
        <strain evidence="3">NBRC 107715</strain>
    </source>
</reference>
<keyword evidence="5" id="KW-1185">Reference proteome</keyword>
<evidence type="ECO:0000256" key="1">
    <source>
        <dbReference type="SAM" id="MobiDB-lite"/>
    </source>
</evidence>
<dbReference type="Proteomes" id="UP000321960">
    <property type="component" value="Unassembled WGS sequence"/>
</dbReference>
<dbReference type="EMBL" id="BSPK01000105">
    <property type="protein sequence ID" value="GLS66473.1"/>
    <property type="molecule type" value="Genomic_DNA"/>
</dbReference>
<proteinExistence type="predicted"/>
<reference evidence="2 4" key="3">
    <citation type="submission" date="2019-07" db="EMBL/GenBank/DDBJ databases">
        <title>Whole genome shotgun sequence of Methylobacterium oxalidis NBRC 107715.</title>
        <authorList>
            <person name="Hosoyama A."/>
            <person name="Uohara A."/>
            <person name="Ohji S."/>
            <person name="Ichikawa N."/>
        </authorList>
    </citation>
    <scope>NUCLEOTIDE SEQUENCE [LARGE SCALE GENOMIC DNA]</scope>
    <source>
        <strain evidence="2 4">NBRC 107715</strain>
    </source>
</reference>
<comment type="caution">
    <text evidence="2">The sequence shown here is derived from an EMBL/GenBank/DDBJ whole genome shotgun (WGS) entry which is preliminary data.</text>
</comment>
<organism evidence="2 4">
    <name type="scientific">Methylobacterium oxalidis</name>
    <dbReference type="NCBI Taxonomy" id="944322"/>
    <lineage>
        <taxon>Bacteria</taxon>
        <taxon>Pseudomonadati</taxon>
        <taxon>Pseudomonadota</taxon>
        <taxon>Alphaproteobacteria</taxon>
        <taxon>Hyphomicrobiales</taxon>
        <taxon>Methylobacteriaceae</taxon>
        <taxon>Methylobacterium</taxon>
    </lineage>
</organism>
<feature type="region of interest" description="Disordered" evidence="1">
    <location>
        <begin position="1"/>
        <end position="21"/>
    </location>
</feature>
<reference evidence="3" key="1">
    <citation type="journal article" date="2014" name="Int. J. Syst. Evol. Microbiol.">
        <title>Complete genome of a new Firmicutes species belonging to the dominant human colonic microbiota ('Ruminococcus bicirculans') reveals two chromosomes and a selective capacity to utilize plant glucans.</title>
        <authorList>
            <consortium name="NISC Comparative Sequencing Program"/>
            <person name="Wegmann U."/>
            <person name="Louis P."/>
            <person name="Goesmann A."/>
            <person name="Henrissat B."/>
            <person name="Duncan S.H."/>
            <person name="Flint H.J."/>
        </authorList>
    </citation>
    <scope>NUCLEOTIDE SEQUENCE</scope>
    <source>
        <strain evidence="3">NBRC 107715</strain>
    </source>
</reference>
<sequence length="57" mass="6400">MLASLEDARGEEEAEAGIDLMLGGSERQRPWPSVADLLRMDEDQRVAWERLIAEALC</sequence>
<dbReference type="EMBL" id="BJZU01000080">
    <property type="protein sequence ID" value="GEP05822.1"/>
    <property type="molecule type" value="Genomic_DNA"/>
</dbReference>
<dbReference type="AlphaFoldDB" id="A0A512J7E4"/>
<protein>
    <submittedName>
        <fullName evidence="2">Uncharacterized protein</fullName>
    </submittedName>
</protein>
<dbReference type="Proteomes" id="UP001156856">
    <property type="component" value="Unassembled WGS sequence"/>
</dbReference>
<evidence type="ECO:0000313" key="3">
    <source>
        <dbReference type="EMBL" id="GLS66473.1"/>
    </source>
</evidence>
<reference evidence="5" key="2">
    <citation type="journal article" date="2019" name="Int. J. Syst. Evol. Microbiol.">
        <title>The Global Catalogue of Microorganisms (GCM) 10K type strain sequencing project: providing services to taxonomists for standard genome sequencing and annotation.</title>
        <authorList>
            <consortium name="The Broad Institute Genomics Platform"/>
            <consortium name="The Broad Institute Genome Sequencing Center for Infectious Disease"/>
            <person name="Wu L."/>
            <person name="Ma J."/>
        </authorList>
    </citation>
    <scope>NUCLEOTIDE SEQUENCE [LARGE SCALE GENOMIC DNA]</scope>
    <source>
        <strain evidence="5">NBRC 107715</strain>
    </source>
</reference>
<evidence type="ECO:0000313" key="4">
    <source>
        <dbReference type="Proteomes" id="UP000321960"/>
    </source>
</evidence>
<accession>A0A512J7E4</accession>
<dbReference type="RefSeq" id="WP_170267926.1">
    <property type="nucleotide sequence ID" value="NZ_BJZU01000080.1"/>
</dbReference>
<gene>
    <name evidence="3" type="ORF">GCM10007888_48560</name>
    <name evidence="2" type="ORF">MOX02_38600</name>
</gene>
<evidence type="ECO:0000313" key="5">
    <source>
        <dbReference type="Proteomes" id="UP001156856"/>
    </source>
</evidence>
<evidence type="ECO:0000313" key="2">
    <source>
        <dbReference type="EMBL" id="GEP05822.1"/>
    </source>
</evidence>
<name>A0A512J7E4_9HYPH</name>